<dbReference type="PANTHER" id="PTHR33563:SF5">
    <property type="entry name" value="USPA DOMAIN-CONTAINING PROTEIN"/>
    <property type="match status" value="1"/>
</dbReference>
<dbReference type="EMBL" id="OIVN01001109">
    <property type="protein sequence ID" value="SPC89939.1"/>
    <property type="molecule type" value="Genomic_DNA"/>
</dbReference>
<gene>
    <name evidence="1" type="ORF">FSB_LOCUS17821</name>
</gene>
<dbReference type="GO" id="GO:0009073">
    <property type="term" value="P:aromatic amino acid family biosynthetic process"/>
    <property type="evidence" value="ECO:0007669"/>
    <property type="project" value="InterPro"/>
</dbReference>
<evidence type="ECO:0000313" key="1">
    <source>
        <dbReference type="EMBL" id="SPC89939.1"/>
    </source>
</evidence>
<dbReference type="GO" id="GO:0016491">
    <property type="term" value="F:oxidoreductase activity"/>
    <property type="evidence" value="ECO:0007669"/>
    <property type="project" value="InterPro"/>
</dbReference>
<dbReference type="InterPro" id="IPR002812">
    <property type="entry name" value="DHQS"/>
</dbReference>
<dbReference type="AlphaFoldDB" id="A0A2N9FSL1"/>
<proteinExistence type="predicted"/>
<protein>
    <submittedName>
        <fullName evidence="1">Uncharacterized protein</fullName>
    </submittedName>
</protein>
<reference evidence="1" key="1">
    <citation type="submission" date="2018-02" db="EMBL/GenBank/DDBJ databases">
        <authorList>
            <person name="Cohen D.B."/>
            <person name="Kent A.D."/>
        </authorList>
    </citation>
    <scope>NUCLEOTIDE SEQUENCE</scope>
</reference>
<sequence>MHQEKLVQAQLGGHCMVYHLSLEDKLTLLAVIHHVKTPGTLSIMGSRKPLGYGSRVESSSLFGANERIVGMEVARKKTEYQNHIELTQISKLYEEEQVELDVMVATGPSPKAVALKAAIDTKATWVILDRQMKKDKKYFLEKLSCGISRMKRNNCIERLRGPKAIGIDQHSANVKQNSQVMYDESIPGSPDDEDLFSIELLPRCKY</sequence>
<dbReference type="PANTHER" id="PTHR33563">
    <property type="match status" value="1"/>
</dbReference>
<organism evidence="1">
    <name type="scientific">Fagus sylvatica</name>
    <name type="common">Beechnut</name>
    <dbReference type="NCBI Taxonomy" id="28930"/>
    <lineage>
        <taxon>Eukaryota</taxon>
        <taxon>Viridiplantae</taxon>
        <taxon>Streptophyta</taxon>
        <taxon>Embryophyta</taxon>
        <taxon>Tracheophyta</taxon>
        <taxon>Spermatophyta</taxon>
        <taxon>Magnoliopsida</taxon>
        <taxon>eudicotyledons</taxon>
        <taxon>Gunneridae</taxon>
        <taxon>Pentapetalae</taxon>
        <taxon>rosids</taxon>
        <taxon>fabids</taxon>
        <taxon>Fagales</taxon>
        <taxon>Fagaceae</taxon>
        <taxon>Fagus</taxon>
    </lineage>
</organism>
<accession>A0A2N9FSL1</accession>
<name>A0A2N9FSL1_FAGSY</name>
<dbReference type="GO" id="GO:0003856">
    <property type="term" value="F:3-dehydroquinate synthase activity"/>
    <property type="evidence" value="ECO:0007669"/>
    <property type="project" value="InterPro"/>
</dbReference>